<dbReference type="Proteomes" id="UP000886520">
    <property type="component" value="Chromosome 7"/>
</dbReference>
<name>A0A9D4V1Z9_ADICA</name>
<comment type="caution">
    <text evidence="1">The sequence shown here is derived from an EMBL/GenBank/DDBJ whole genome shotgun (WGS) entry which is preliminary data.</text>
</comment>
<gene>
    <name evidence="1" type="ORF">GOP47_0007661</name>
</gene>
<organism evidence="1 2">
    <name type="scientific">Adiantum capillus-veneris</name>
    <name type="common">Maidenhair fern</name>
    <dbReference type="NCBI Taxonomy" id="13818"/>
    <lineage>
        <taxon>Eukaryota</taxon>
        <taxon>Viridiplantae</taxon>
        <taxon>Streptophyta</taxon>
        <taxon>Embryophyta</taxon>
        <taxon>Tracheophyta</taxon>
        <taxon>Polypodiopsida</taxon>
        <taxon>Polypodiidae</taxon>
        <taxon>Polypodiales</taxon>
        <taxon>Pteridineae</taxon>
        <taxon>Pteridaceae</taxon>
        <taxon>Vittarioideae</taxon>
        <taxon>Adiantum</taxon>
    </lineage>
</organism>
<keyword evidence="2" id="KW-1185">Reference proteome</keyword>
<proteinExistence type="predicted"/>
<dbReference type="OrthoDB" id="1915670at2759"/>
<dbReference type="EMBL" id="JABFUD020000007">
    <property type="protein sequence ID" value="KAI5077837.1"/>
    <property type="molecule type" value="Genomic_DNA"/>
</dbReference>
<evidence type="ECO:0000313" key="2">
    <source>
        <dbReference type="Proteomes" id="UP000886520"/>
    </source>
</evidence>
<dbReference type="AlphaFoldDB" id="A0A9D4V1Z9"/>
<accession>A0A9D4V1Z9</accession>
<reference evidence="1" key="1">
    <citation type="submission" date="2021-01" db="EMBL/GenBank/DDBJ databases">
        <title>Adiantum capillus-veneris genome.</title>
        <authorList>
            <person name="Fang Y."/>
            <person name="Liao Q."/>
        </authorList>
    </citation>
    <scope>NUCLEOTIDE SEQUENCE</scope>
    <source>
        <strain evidence="1">H3</strain>
        <tissue evidence="1">Leaf</tissue>
    </source>
</reference>
<sequence>MGQAGQQYARSRAPIRYPLQVPNFRDNRPVIAGDGSMDKYLYHNLVEMIPLVESLMVFHYALNCQKWDFGKVK</sequence>
<protein>
    <submittedName>
        <fullName evidence="1">Uncharacterized protein</fullName>
    </submittedName>
</protein>
<evidence type="ECO:0000313" key="1">
    <source>
        <dbReference type="EMBL" id="KAI5077837.1"/>
    </source>
</evidence>